<evidence type="ECO:0000313" key="2">
    <source>
        <dbReference type="EMBL" id="KAG1542213.1"/>
    </source>
</evidence>
<accession>A0A9P6Y9E1</accession>
<dbReference type="OMA" id="SHAPNQY"/>
<organism evidence="2 3">
    <name type="scientific">Rhizopus oryzae</name>
    <name type="common">Mucormycosis agent</name>
    <name type="synonym">Rhizopus arrhizus var. delemar</name>
    <dbReference type="NCBI Taxonomy" id="64495"/>
    <lineage>
        <taxon>Eukaryota</taxon>
        <taxon>Fungi</taxon>
        <taxon>Fungi incertae sedis</taxon>
        <taxon>Mucoromycota</taxon>
        <taxon>Mucoromycotina</taxon>
        <taxon>Mucoromycetes</taxon>
        <taxon>Mucorales</taxon>
        <taxon>Mucorineae</taxon>
        <taxon>Rhizopodaceae</taxon>
        <taxon>Rhizopus</taxon>
    </lineage>
</organism>
<feature type="compositionally biased region" description="Low complexity" evidence="1">
    <location>
        <begin position="47"/>
        <end position="60"/>
    </location>
</feature>
<proteinExistence type="predicted"/>
<comment type="caution">
    <text evidence="2">The sequence shown here is derived from an EMBL/GenBank/DDBJ whole genome shotgun (WGS) entry which is preliminary data.</text>
</comment>
<evidence type="ECO:0000313" key="3">
    <source>
        <dbReference type="Proteomes" id="UP000717996"/>
    </source>
</evidence>
<name>A0A9P6Y9E1_RHIOR</name>
<gene>
    <name evidence="2" type="ORF">G6F51_007420</name>
</gene>
<dbReference type="EMBL" id="JAANIT010001107">
    <property type="protein sequence ID" value="KAG1542213.1"/>
    <property type="molecule type" value="Genomic_DNA"/>
</dbReference>
<dbReference type="Proteomes" id="UP000717996">
    <property type="component" value="Unassembled WGS sequence"/>
</dbReference>
<sequence length="125" mass="14827">MNDNTTFAWIGLNQLSIHQSSNHNHSFRLNNLSWRFWSFKQQSIKKSNYASSTSSQNSSKFYLDEEETTDEEDEVPEIPKMAINKKKPVSLLTIMFEQEHEYEPTSLHRCERYEHLDELLSIIKE</sequence>
<protein>
    <submittedName>
        <fullName evidence="2">Uncharacterized protein</fullName>
    </submittedName>
</protein>
<reference evidence="2" key="1">
    <citation type="journal article" date="2020" name="Microb. Genom.">
        <title>Genetic diversity of clinical and environmental Mucorales isolates obtained from an investigation of mucormycosis cases among solid organ transplant recipients.</title>
        <authorList>
            <person name="Nguyen M.H."/>
            <person name="Kaul D."/>
            <person name="Muto C."/>
            <person name="Cheng S.J."/>
            <person name="Richter R.A."/>
            <person name="Bruno V.M."/>
            <person name="Liu G."/>
            <person name="Beyhan S."/>
            <person name="Sundermann A.J."/>
            <person name="Mounaud S."/>
            <person name="Pasculle A.W."/>
            <person name="Nierman W.C."/>
            <person name="Driscoll E."/>
            <person name="Cumbie R."/>
            <person name="Clancy C.J."/>
            <person name="Dupont C.L."/>
        </authorList>
    </citation>
    <scope>NUCLEOTIDE SEQUENCE</scope>
    <source>
        <strain evidence="2">GL16</strain>
    </source>
</reference>
<evidence type="ECO:0000256" key="1">
    <source>
        <dbReference type="SAM" id="MobiDB-lite"/>
    </source>
</evidence>
<dbReference type="AlphaFoldDB" id="A0A9P6Y9E1"/>
<feature type="compositionally biased region" description="Acidic residues" evidence="1">
    <location>
        <begin position="64"/>
        <end position="74"/>
    </location>
</feature>
<feature type="region of interest" description="Disordered" evidence="1">
    <location>
        <begin position="47"/>
        <end position="74"/>
    </location>
</feature>